<dbReference type="InterPro" id="IPR000182">
    <property type="entry name" value="GNAT_dom"/>
</dbReference>
<dbReference type="OrthoDB" id="9792929at2"/>
<evidence type="ECO:0000313" key="5">
    <source>
        <dbReference type="Proteomes" id="UP000297407"/>
    </source>
</evidence>
<accession>A0A4Z0L6W9</accession>
<dbReference type="PROSITE" id="PS51186">
    <property type="entry name" value="GNAT"/>
    <property type="match status" value="1"/>
</dbReference>
<evidence type="ECO:0000256" key="1">
    <source>
        <dbReference type="ARBA" id="ARBA00022679"/>
    </source>
</evidence>
<organism evidence="4 5">
    <name type="scientific">Flavobacterium humi</name>
    <dbReference type="NCBI Taxonomy" id="2562683"/>
    <lineage>
        <taxon>Bacteria</taxon>
        <taxon>Pseudomonadati</taxon>
        <taxon>Bacteroidota</taxon>
        <taxon>Flavobacteriia</taxon>
        <taxon>Flavobacteriales</taxon>
        <taxon>Flavobacteriaceae</taxon>
        <taxon>Flavobacterium</taxon>
    </lineage>
</organism>
<dbReference type="Proteomes" id="UP000297407">
    <property type="component" value="Unassembled WGS sequence"/>
</dbReference>
<dbReference type="AlphaFoldDB" id="A0A4Z0L6W9"/>
<evidence type="ECO:0000256" key="2">
    <source>
        <dbReference type="ARBA" id="ARBA00023315"/>
    </source>
</evidence>
<dbReference type="InterPro" id="IPR016181">
    <property type="entry name" value="Acyl_CoA_acyltransferase"/>
</dbReference>
<keyword evidence="5" id="KW-1185">Reference proteome</keyword>
<dbReference type="Pfam" id="PF00583">
    <property type="entry name" value="Acetyltransf_1"/>
    <property type="match status" value="1"/>
</dbReference>
<gene>
    <name evidence="4" type="ORF">E4635_08250</name>
</gene>
<evidence type="ECO:0000259" key="3">
    <source>
        <dbReference type="PROSITE" id="PS51186"/>
    </source>
</evidence>
<dbReference type="GO" id="GO:0016747">
    <property type="term" value="F:acyltransferase activity, transferring groups other than amino-acyl groups"/>
    <property type="evidence" value="ECO:0007669"/>
    <property type="project" value="InterPro"/>
</dbReference>
<protein>
    <submittedName>
        <fullName evidence="4">GNAT family N-acetyltransferase</fullName>
    </submittedName>
</protein>
<evidence type="ECO:0000313" key="4">
    <source>
        <dbReference type="EMBL" id="TGD57991.1"/>
    </source>
</evidence>
<name>A0A4Z0L6W9_9FLAO</name>
<dbReference type="Gene3D" id="3.40.630.30">
    <property type="match status" value="1"/>
</dbReference>
<dbReference type="PANTHER" id="PTHR43877">
    <property type="entry name" value="AMINOALKYLPHOSPHONATE N-ACETYLTRANSFERASE-RELATED-RELATED"/>
    <property type="match status" value="1"/>
</dbReference>
<dbReference type="SUPFAM" id="SSF55729">
    <property type="entry name" value="Acyl-CoA N-acyltransferases (Nat)"/>
    <property type="match status" value="1"/>
</dbReference>
<dbReference type="PANTHER" id="PTHR43877:SF2">
    <property type="entry name" value="AMINOALKYLPHOSPHONATE N-ACETYLTRANSFERASE-RELATED"/>
    <property type="match status" value="1"/>
</dbReference>
<dbReference type="InterPro" id="IPR050832">
    <property type="entry name" value="Bact_Acetyltransf"/>
</dbReference>
<keyword evidence="2" id="KW-0012">Acyltransferase</keyword>
<proteinExistence type="predicted"/>
<keyword evidence="1 4" id="KW-0808">Transferase</keyword>
<sequence>MELRIRNAETKDSEAIANLSGQLGYESTESQIRKRLEILLASKDHCVLVAVEDGIVAGWIHAFHSVQVESGFFVEIGGLVIDENHRRKGIGQLLMERVLPWAKSRGCLKIRVRCNTKRAASHLFYRSIGFTETKEQKIFDREI</sequence>
<dbReference type="RefSeq" id="WP_135526163.1">
    <property type="nucleotide sequence ID" value="NZ_SRLH01000004.1"/>
</dbReference>
<dbReference type="EMBL" id="SRLH01000004">
    <property type="protein sequence ID" value="TGD57991.1"/>
    <property type="molecule type" value="Genomic_DNA"/>
</dbReference>
<reference evidence="4 5" key="1">
    <citation type="submission" date="2019-04" db="EMBL/GenBank/DDBJ databases">
        <title>Flavobacterium sp. strain DS2-A Genome sequencing and assembly.</title>
        <authorList>
            <person name="Kim I."/>
        </authorList>
    </citation>
    <scope>NUCLEOTIDE SEQUENCE [LARGE SCALE GENOMIC DNA]</scope>
    <source>
        <strain evidence="4 5">DS2-A</strain>
    </source>
</reference>
<feature type="domain" description="N-acetyltransferase" evidence="3">
    <location>
        <begin position="3"/>
        <end position="143"/>
    </location>
</feature>
<comment type="caution">
    <text evidence="4">The sequence shown here is derived from an EMBL/GenBank/DDBJ whole genome shotgun (WGS) entry which is preliminary data.</text>
</comment>
<dbReference type="CDD" id="cd04301">
    <property type="entry name" value="NAT_SF"/>
    <property type="match status" value="1"/>
</dbReference>